<feature type="region of interest" description="Disordered" evidence="12">
    <location>
        <begin position="799"/>
        <end position="865"/>
    </location>
</feature>
<reference evidence="14" key="1">
    <citation type="submission" date="2020-10" db="EMBL/GenBank/DDBJ databases">
        <title>Feather gene expression reveals the developmental basis of iridescence in African starlings.</title>
        <authorList>
            <person name="Rubenstein D.R."/>
        </authorList>
    </citation>
    <scope>NUCLEOTIDE SEQUENCE</scope>
    <source>
        <strain evidence="14">SS15</strain>
        <tissue evidence="14">Liver</tissue>
    </source>
</reference>
<evidence type="ECO:0000256" key="12">
    <source>
        <dbReference type="SAM" id="MobiDB-lite"/>
    </source>
</evidence>
<feature type="transmembrane region" description="Helical" evidence="13">
    <location>
        <begin position="339"/>
        <end position="360"/>
    </location>
</feature>
<evidence type="ECO:0000256" key="10">
    <source>
        <dbReference type="ARBA" id="ARBA00035093"/>
    </source>
</evidence>
<comment type="function">
    <text evidence="11">Choline/H+ antiporter.</text>
</comment>
<evidence type="ECO:0000313" key="16">
    <source>
        <dbReference type="Proteomes" id="UP000618051"/>
    </source>
</evidence>
<dbReference type="PANTHER" id="PTHR12385">
    <property type="entry name" value="CHOLINE TRANSPORTER-LIKE (SLC FAMILY 44)"/>
    <property type="match status" value="1"/>
</dbReference>
<dbReference type="OrthoDB" id="420519at2759"/>
<gene>
    <name evidence="15" type="ORF">IHE44_0015196</name>
    <name evidence="14" type="ORF">IHE44_010071</name>
</gene>
<comment type="catalytic activity">
    <reaction evidence="10">
        <text>choline(out) + n H(+)(in) = choline(in) + n H(+)(out)</text>
        <dbReference type="Rhea" id="RHEA:75463"/>
        <dbReference type="ChEBI" id="CHEBI:15354"/>
        <dbReference type="ChEBI" id="CHEBI:15378"/>
    </reaction>
</comment>
<comment type="subcellular location">
    <subcellularLocation>
        <location evidence="1">Cell membrane</location>
        <topology evidence="1">Multi-pass membrane protein</topology>
    </subcellularLocation>
</comment>
<dbReference type="InterPro" id="IPR007603">
    <property type="entry name" value="Choline_transptr-like"/>
</dbReference>
<evidence type="ECO:0000256" key="8">
    <source>
        <dbReference type="ARBA" id="ARBA00023136"/>
    </source>
</evidence>
<protein>
    <submittedName>
        <fullName evidence="15">Choline transporter-like protein 5</fullName>
    </submittedName>
</protein>
<evidence type="ECO:0000256" key="5">
    <source>
        <dbReference type="ARBA" id="ARBA00022475"/>
    </source>
</evidence>
<evidence type="ECO:0000313" key="15">
    <source>
        <dbReference type="EMBL" id="KAI1236935.1"/>
    </source>
</evidence>
<keyword evidence="6 13" id="KW-0812">Transmembrane</keyword>
<feature type="transmembrane region" description="Helical" evidence="13">
    <location>
        <begin position="574"/>
        <end position="595"/>
    </location>
</feature>
<feature type="transmembrane region" description="Helical" evidence="13">
    <location>
        <begin position="256"/>
        <end position="276"/>
    </location>
</feature>
<evidence type="ECO:0000313" key="14">
    <source>
        <dbReference type="EMBL" id="KAG0113620.1"/>
    </source>
</evidence>
<accession>A0A835NEF0</accession>
<evidence type="ECO:0000256" key="2">
    <source>
        <dbReference type="ARBA" id="ARBA00007168"/>
    </source>
</evidence>
<keyword evidence="3" id="KW-0813">Transport</keyword>
<keyword evidence="8 13" id="KW-0472">Membrane</keyword>
<feature type="transmembrane region" description="Helical" evidence="13">
    <location>
        <begin position="444"/>
        <end position="473"/>
    </location>
</feature>
<keyword evidence="16" id="KW-1185">Reference proteome</keyword>
<dbReference type="EMBL" id="JADDUC020000009">
    <property type="protein sequence ID" value="KAI1236935.1"/>
    <property type="molecule type" value="Genomic_DNA"/>
</dbReference>
<organism evidence="14">
    <name type="scientific">Lamprotornis superbus</name>
    <dbReference type="NCBI Taxonomy" id="245042"/>
    <lineage>
        <taxon>Eukaryota</taxon>
        <taxon>Metazoa</taxon>
        <taxon>Chordata</taxon>
        <taxon>Craniata</taxon>
        <taxon>Vertebrata</taxon>
        <taxon>Euteleostomi</taxon>
        <taxon>Archelosauria</taxon>
        <taxon>Archosauria</taxon>
        <taxon>Dinosauria</taxon>
        <taxon>Saurischia</taxon>
        <taxon>Theropoda</taxon>
        <taxon>Coelurosauria</taxon>
        <taxon>Aves</taxon>
        <taxon>Neognathae</taxon>
        <taxon>Neoaves</taxon>
        <taxon>Telluraves</taxon>
        <taxon>Australaves</taxon>
        <taxon>Passeriformes</taxon>
        <taxon>Sturnidae</taxon>
        <taxon>Lamprotornis</taxon>
    </lineage>
</organism>
<dbReference type="PANTHER" id="PTHR12385:SF42">
    <property type="entry name" value="CHOLINE TRANSPORTER-LIKE PROTEIN 5"/>
    <property type="match status" value="1"/>
</dbReference>
<sequence length="865" mass="98599">MTCKENGGDTHRKRVATAYHTIMTSKDLLKKYRTHVSQGNLTRSSEDLFITVLIINCEHLTKILRSNVYFTAWVHGDPRKVIYPTDSYGQFCGQRDTFNENKTILFYFNILKCASPVVLINLQCPTTQLCVSKCPDRFATYTDVQASYRYRPDQWNYFRQFCKPGFNNPRKSVAQVLRDEDCPSMIVPSRPFLKRCFPDFSTKNGVLTVANQTTFKDGRGKTRNVTDLREAANGINIVLDARSVGMKIFEDYAISWYWILIGLFIAMLLSLLFLVLLRFTAGVLFWIFIFGVIGIIGYGIWHCYWEYDHLKGIPGSDLTVYDIGFQTDFKVYLQLRQTWLAFMIILCGVEVIIILMLIFLRNRIRIAIALLKEGSSFLATSGEPVYKVMANQTLCKYANLTCDLETFNTTNVTKLCPGAQCTFAFYGGESLYHKYIFIFQLANAFVFLWLVNFAIALGQCTLAGAFASYYWAYRKPADIPLWPLFSSFGRAIRVILEYLDHKLKGTQNSFTRFLLGCLKCCFWLLEKFLKFVNRNAYIMIAIYGKNFCTSAKEAFYLLMRNVVRVAVLDKVTDFLLFLGKILVAGGVGVLAFFFFTQRIPVFAQEVPMLNYYWVPLLTRPLTCVNTTTVVLKGIWGFIVTVIIGSYLVAHGFFSVYAMCVDTLFLCFCEDLERNDGSTAKPYFMSASLHRILGKKKLSPKKAGSSQAIGMTVQVPRARAAHPAHLRAPSGSHSKYKMQNSLFYFREWNTAREATCLVLSPRGRRSVATVAPAALVCASSGSCQAPSPWEELWKTRFNVKPSNFVKKKPKKPTKQKTNPQTQQNKQKTNPQTQQNKQIIIKKPHGNKTQEQEDRIISSAEKYNPIV</sequence>
<feature type="transmembrane region" description="Helical" evidence="13">
    <location>
        <begin position="634"/>
        <end position="658"/>
    </location>
</feature>
<feature type="compositionally biased region" description="Basic residues" evidence="12">
    <location>
        <begin position="804"/>
        <end position="813"/>
    </location>
</feature>
<evidence type="ECO:0000256" key="3">
    <source>
        <dbReference type="ARBA" id="ARBA00022448"/>
    </source>
</evidence>
<proteinExistence type="inferred from homology"/>
<evidence type="ECO:0000256" key="6">
    <source>
        <dbReference type="ARBA" id="ARBA00022692"/>
    </source>
</evidence>
<evidence type="ECO:0000256" key="11">
    <source>
        <dbReference type="ARBA" id="ARBA00037726"/>
    </source>
</evidence>
<keyword evidence="7 13" id="KW-1133">Transmembrane helix</keyword>
<dbReference type="AlphaFoldDB" id="A0A835NEF0"/>
<feature type="compositionally biased region" description="Low complexity" evidence="12">
    <location>
        <begin position="814"/>
        <end position="837"/>
    </location>
</feature>
<evidence type="ECO:0000256" key="9">
    <source>
        <dbReference type="ARBA" id="ARBA00023180"/>
    </source>
</evidence>
<dbReference type="Pfam" id="PF04515">
    <property type="entry name" value="Choline_transpo"/>
    <property type="match status" value="1"/>
</dbReference>
<reference evidence="15 16" key="2">
    <citation type="journal article" date="2021" name="J. Hered.">
        <title>Feather Gene Expression Elucidates the Developmental Basis of Plumage Iridescence in African Starlings.</title>
        <authorList>
            <person name="Rubenstein D.R."/>
            <person name="Corvelo A."/>
            <person name="MacManes M.D."/>
            <person name="Maia R."/>
            <person name="Narzisi G."/>
            <person name="Rousaki A."/>
            <person name="Vandenabeele P."/>
            <person name="Shawkey M.D."/>
            <person name="Solomon J."/>
        </authorList>
    </citation>
    <scope>NUCLEOTIDE SEQUENCE [LARGE SCALE GENOMIC DNA]</scope>
    <source>
        <strain evidence="15">SS15</strain>
    </source>
</reference>
<comment type="similarity">
    <text evidence="2">Belongs to the CTL (choline transporter-like) family.</text>
</comment>
<dbReference type="Proteomes" id="UP000618051">
    <property type="component" value="Unassembled WGS sequence"/>
</dbReference>
<reference evidence="15" key="3">
    <citation type="submission" date="2022-01" db="EMBL/GenBank/DDBJ databases">
        <authorList>
            <person name="Rubenstein D.R."/>
        </authorList>
    </citation>
    <scope>NUCLEOTIDE SEQUENCE</scope>
    <source>
        <strain evidence="15">SS15</strain>
        <tissue evidence="15">Liver</tissue>
    </source>
</reference>
<evidence type="ECO:0000256" key="13">
    <source>
        <dbReference type="SAM" id="Phobius"/>
    </source>
</evidence>
<evidence type="ECO:0000256" key="7">
    <source>
        <dbReference type="ARBA" id="ARBA00022989"/>
    </source>
</evidence>
<keyword evidence="5" id="KW-1003">Cell membrane</keyword>
<dbReference type="GO" id="GO:0005886">
    <property type="term" value="C:plasma membrane"/>
    <property type="evidence" value="ECO:0007669"/>
    <property type="project" value="UniProtKB-SubCell"/>
</dbReference>
<dbReference type="GO" id="GO:0015297">
    <property type="term" value="F:antiporter activity"/>
    <property type="evidence" value="ECO:0007669"/>
    <property type="project" value="UniProtKB-KW"/>
</dbReference>
<comment type="caution">
    <text evidence="14">The sequence shown here is derived from an EMBL/GenBank/DDBJ whole genome shotgun (WGS) entry which is preliminary data.</text>
</comment>
<evidence type="ECO:0000256" key="4">
    <source>
        <dbReference type="ARBA" id="ARBA00022449"/>
    </source>
</evidence>
<keyword evidence="4" id="KW-0050">Antiport</keyword>
<dbReference type="EMBL" id="JADDUC010000410">
    <property type="protein sequence ID" value="KAG0113620.1"/>
    <property type="molecule type" value="Genomic_DNA"/>
</dbReference>
<evidence type="ECO:0000256" key="1">
    <source>
        <dbReference type="ARBA" id="ARBA00004651"/>
    </source>
</evidence>
<keyword evidence="9" id="KW-0325">Glycoprotein</keyword>
<name>A0A835NEF0_9PASS</name>
<feature type="transmembrane region" description="Helical" evidence="13">
    <location>
        <begin position="283"/>
        <end position="301"/>
    </location>
</feature>